<evidence type="ECO:0000313" key="2">
    <source>
        <dbReference type="EMBL" id="GAA1864343.1"/>
    </source>
</evidence>
<feature type="transmembrane region" description="Helical" evidence="1">
    <location>
        <begin position="282"/>
        <end position="302"/>
    </location>
</feature>
<keyword evidence="1" id="KW-0812">Transmembrane</keyword>
<proteinExistence type="predicted"/>
<dbReference type="EMBL" id="BAAANL010000004">
    <property type="protein sequence ID" value="GAA1864343.1"/>
    <property type="molecule type" value="Genomic_DNA"/>
</dbReference>
<feature type="transmembrane region" description="Helical" evidence="1">
    <location>
        <begin position="223"/>
        <end position="243"/>
    </location>
</feature>
<feature type="transmembrane region" description="Helical" evidence="1">
    <location>
        <begin position="80"/>
        <end position="97"/>
    </location>
</feature>
<name>A0ABP4ZMS7_9MICO</name>
<feature type="transmembrane region" description="Helical" evidence="1">
    <location>
        <begin position="109"/>
        <end position="132"/>
    </location>
</feature>
<feature type="transmembrane region" description="Helical" evidence="1">
    <location>
        <begin position="144"/>
        <end position="165"/>
    </location>
</feature>
<feature type="transmembrane region" description="Helical" evidence="1">
    <location>
        <begin position="30"/>
        <end position="50"/>
    </location>
</feature>
<accession>A0ABP4ZMS7</accession>
<evidence type="ECO:0000313" key="3">
    <source>
        <dbReference type="Proteomes" id="UP001501094"/>
    </source>
</evidence>
<dbReference type="RefSeq" id="WP_344102839.1">
    <property type="nucleotide sequence ID" value="NZ_BAAANL010000004.1"/>
</dbReference>
<evidence type="ECO:0008006" key="4">
    <source>
        <dbReference type="Google" id="ProtNLM"/>
    </source>
</evidence>
<feature type="transmembrane region" description="Helical" evidence="1">
    <location>
        <begin position="249"/>
        <end position="270"/>
    </location>
</feature>
<protein>
    <recommendedName>
        <fullName evidence="4">ABC transporter permease</fullName>
    </recommendedName>
</protein>
<dbReference type="Proteomes" id="UP001501094">
    <property type="component" value="Unassembled WGS sequence"/>
</dbReference>
<sequence length="323" mass="33113">MADGVTDTTAHDTDDYLDDADERPGRISGWWLLPIGGLLWWAAGFLPWLLHEIYQAVGLEPASLEEIDGFTPLPLAAPDAVAVLVTTSVIGGALAGGSTRLARYRASGAVAAVVGTALTAAGVGAVAWWQVLSAEGADDAKANALLAVTAGGTLLGLFLGLLAALAPAPLRALALALPVVLADGWVWGLVPGHSAVPQGTWWIFAIVLGIALGLGVDRNPLQMLGWLPAAGLVWVLQAAGPVLDAVGGYFAPGAAPLAVPAVLDAAWGPLVETTLSTDGHHLEGWVVGLLIGVAVAGLRLTWFSRDEDDDEAFDALRGEFAGP</sequence>
<organism evidence="2 3">
    <name type="scientific">Myceligenerans crystallogenes</name>
    <dbReference type="NCBI Taxonomy" id="316335"/>
    <lineage>
        <taxon>Bacteria</taxon>
        <taxon>Bacillati</taxon>
        <taxon>Actinomycetota</taxon>
        <taxon>Actinomycetes</taxon>
        <taxon>Micrococcales</taxon>
        <taxon>Promicromonosporaceae</taxon>
        <taxon>Myceligenerans</taxon>
    </lineage>
</organism>
<gene>
    <name evidence="2" type="ORF">GCM10009751_23040</name>
</gene>
<keyword evidence="1" id="KW-0472">Membrane</keyword>
<feature type="transmembrane region" description="Helical" evidence="1">
    <location>
        <begin position="199"/>
        <end position="216"/>
    </location>
</feature>
<evidence type="ECO:0000256" key="1">
    <source>
        <dbReference type="SAM" id="Phobius"/>
    </source>
</evidence>
<keyword evidence="1" id="KW-1133">Transmembrane helix</keyword>
<reference evidence="3" key="1">
    <citation type="journal article" date="2019" name="Int. J. Syst. Evol. Microbiol.">
        <title>The Global Catalogue of Microorganisms (GCM) 10K type strain sequencing project: providing services to taxonomists for standard genome sequencing and annotation.</title>
        <authorList>
            <consortium name="The Broad Institute Genomics Platform"/>
            <consortium name="The Broad Institute Genome Sequencing Center for Infectious Disease"/>
            <person name="Wu L."/>
            <person name="Ma J."/>
        </authorList>
    </citation>
    <scope>NUCLEOTIDE SEQUENCE [LARGE SCALE GENOMIC DNA]</scope>
    <source>
        <strain evidence="3">JCM 14326</strain>
    </source>
</reference>
<comment type="caution">
    <text evidence="2">The sequence shown here is derived from an EMBL/GenBank/DDBJ whole genome shotgun (WGS) entry which is preliminary data.</text>
</comment>
<keyword evidence="3" id="KW-1185">Reference proteome</keyword>
<feature type="transmembrane region" description="Helical" evidence="1">
    <location>
        <begin position="172"/>
        <end position="193"/>
    </location>
</feature>